<keyword evidence="3" id="KW-1185">Reference proteome</keyword>
<feature type="coiled-coil region" evidence="1">
    <location>
        <begin position="208"/>
        <end position="256"/>
    </location>
</feature>
<dbReference type="EMBL" id="GL996499">
    <property type="protein sequence ID" value="EGW35500.1"/>
    <property type="molecule type" value="Genomic_DNA"/>
</dbReference>
<proteinExistence type="predicted"/>
<dbReference type="RefSeq" id="XP_007372912.1">
    <property type="nucleotide sequence ID" value="XM_007372850.1"/>
</dbReference>
<dbReference type="HOGENOM" id="CLU_551156_0_0_1"/>
<evidence type="ECO:0000256" key="1">
    <source>
        <dbReference type="SAM" id="Coils"/>
    </source>
</evidence>
<protein>
    <submittedName>
        <fullName evidence="2">Uncharacterized protein</fullName>
    </submittedName>
</protein>
<gene>
    <name evidence="2" type="ORF">SPAPADRAFT_64614</name>
</gene>
<evidence type="ECO:0000313" key="3">
    <source>
        <dbReference type="Proteomes" id="UP000000709"/>
    </source>
</evidence>
<dbReference type="InParanoid" id="G3AH71"/>
<dbReference type="STRING" id="619300.G3AH71"/>
<dbReference type="OrthoDB" id="10537583at2759"/>
<dbReference type="GeneID" id="18874985"/>
<name>G3AH71_SPAPN</name>
<sequence>MYPYKTTTQQTVKMSKESKYPLTELGSNVLREKQPIEAQANTGKSAFSDMGSIQLTISTISSRPSSKSKNNQIKGVRSVTFDDDVNEISFQSFHSQQSKRNEMINSNAAIICDLLGIKFDTEGMLVDEFIFKEVIERITNMAKESEGIKSKDSEIELLKEKIIKITRKLENSTEFLNRNKAEFYEYRKKNSDVIKSVDSLSADLVNQVEIVNQELKLEREKNNKLQTQVFEYRTEITKLNERNGILKSENKKLLADCVFKEKEISTLKETAQNQINYIHEQDQMRAKLDEDCGKLLDSQNEEISKLVKEIEDKEKSLIAKDDEINKLRQEFDSMKTKVANKTEMVQQKLEKKIRTKTEEIKQLKITHQNERQEFQDVILKLTENYTTLTRDQPNTTVDQSQSLRLSNLILASACRKFFKTNLDFIGKFLQEESVSYYQSLLEKFDSITTFDVDDLVLLNRMCKIHFHMLEHLSTEYWLYTKELGELSLREQKGQC</sequence>
<organism evidence="3">
    <name type="scientific">Spathaspora passalidarum (strain NRRL Y-27907 / 11-Y1)</name>
    <dbReference type="NCBI Taxonomy" id="619300"/>
    <lineage>
        <taxon>Eukaryota</taxon>
        <taxon>Fungi</taxon>
        <taxon>Dikarya</taxon>
        <taxon>Ascomycota</taxon>
        <taxon>Saccharomycotina</taxon>
        <taxon>Pichiomycetes</taxon>
        <taxon>Debaryomycetaceae</taxon>
        <taxon>Spathaspora</taxon>
    </lineage>
</organism>
<dbReference type="Proteomes" id="UP000000709">
    <property type="component" value="Unassembled WGS sequence"/>
</dbReference>
<accession>G3AH71</accession>
<feature type="coiled-coil region" evidence="1">
    <location>
        <begin position="296"/>
        <end position="373"/>
    </location>
</feature>
<evidence type="ECO:0000313" key="2">
    <source>
        <dbReference type="EMBL" id="EGW35500.1"/>
    </source>
</evidence>
<dbReference type="AlphaFoldDB" id="G3AH71"/>
<reference evidence="2 3" key="1">
    <citation type="journal article" date="2011" name="Proc. Natl. Acad. Sci. U.S.A.">
        <title>Comparative genomics of xylose-fermenting fungi for enhanced biofuel production.</title>
        <authorList>
            <person name="Wohlbach D.J."/>
            <person name="Kuo A."/>
            <person name="Sato T.K."/>
            <person name="Potts K.M."/>
            <person name="Salamov A.A."/>
            <person name="LaButti K.M."/>
            <person name="Sun H."/>
            <person name="Clum A."/>
            <person name="Pangilinan J.L."/>
            <person name="Lindquist E.A."/>
            <person name="Lucas S."/>
            <person name="Lapidus A."/>
            <person name="Jin M."/>
            <person name="Gunawan C."/>
            <person name="Balan V."/>
            <person name="Dale B.E."/>
            <person name="Jeffries T.W."/>
            <person name="Zinkel R."/>
            <person name="Barry K.W."/>
            <person name="Grigoriev I.V."/>
            <person name="Gasch A.P."/>
        </authorList>
    </citation>
    <scope>NUCLEOTIDE SEQUENCE [LARGE SCALE GENOMIC DNA]</scope>
    <source>
        <strain evidence="3">NRRL Y-27907 / 11-Y1</strain>
    </source>
</reference>
<keyword evidence="1" id="KW-0175">Coiled coil</keyword>
<dbReference type="KEGG" id="spaa:SPAPADRAFT_64614"/>